<evidence type="ECO:0000256" key="1">
    <source>
        <dbReference type="SAM" id="MobiDB-lite"/>
    </source>
</evidence>
<feature type="compositionally biased region" description="Low complexity" evidence="1">
    <location>
        <begin position="66"/>
        <end position="82"/>
    </location>
</feature>
<gene>
    <name evidence="2" type="ORF">PGLA2088_LOCUS25475</name>
</gene>
<protein>
    <submittedName>
        <fullName evidence="2">Uncharacterized protein</fullName>
    </submittedName>
</protein>
<comment type="caution">
    <text evidence="2">The sequence shown here is derived from an EMBL/GenBank/DDBJ whole genome shotgun (WGS) entry which is preliminary data.</text>
</comment>
<feature type="non-terminal residue" evidence="2">
    <location>
        <position position="111"/>
    </location>
</feature>
<dbReference type="AlphaFoldDB" id="A0A813JY46"/>
<feature type="region of interest" description="Disordered" evidence="1">
    <location>
        <begin position="17"/>
        <end position="111"/>
    </location>
</feature>
<name>A0A813JY46_POLGL</name>
<accession>A0A813JY46</accession>
<reference evidence="2" key="1">
    <citation type="submission" date="2021-02" db="EMBL/GenBank/DDBJ databases">
        <authorList>
            <person name="Dougan E. K."/>
            <person name="Rhodes N."/>
            <person name="Thang M."/>
            <person name="Chan C."/>
        </authorList>
    </citation>
    <scope>NUCLEOTIDE SEQUENCE</scope>
</reference>
<proteinExistence type="predicted"/>
<organism evidence="2 3">
    <name type="scientific">Polarella glacialis</name>
    <name type="common">Dinoflagellate</name>
    <dbReference type="NCBI Taxonomy" id="89957"/>
    <lineage>
        <taxon>Eukaryota</taxon>
        <taxon>Sar</taxon>
        <taxon>Alveolata</taxon>
        <taxon>Dinophyceae</taxon>
        <taxon>Suessiales</taxon>
        <taxon>Suessiaceae</taxon>
        <taxon>Polarella</taxon>
    </lineage>
</organism>
<evidence type="ECO:0000313" key="2">
    <source>
        <dbReference type="EMBL" id="CAE8687448.1"/>
    </source>
</evidence>
<dbReference type="EMBL" id="CAJNNW010026748">
    <property type="protein sequence ID" value="CAE8687448.1"/>
    <property type="molecule type" value="Genomic_DNA"/>
</dbReference>
<dbReference type="Proteomes" id="UP000626109">
    <property type="component" value="Unassembled WGS sequence"/>
</dbReference>
<evidence type="ECO:0000313" key="3">
    <source>
        <dbReference type="Proteomes" id="UP000626109"/>
    </source>
</evidence>
<sequence>PTWGKFFAGAMGQVIGDMAECPTEPLVPVPKPSWRTRGEAPTVSDPSLSEADEGRGGKRKGPPSPARRSLSPSPSSPKRSSSSPPPKVLRGPENSSVSPQRRGRSVSAPTH</sequence>